<accession>A0A8S5V3I7</accession>
<proteinExistence type="predicted"/>
<name>A0A8S5V3I7_9CAUD</name>
<organism evidence="1">
    <name type="scientific">Caudovirales sp. ctVfb8</name>
    <dbReference type="NCBI Taxonomy" id="2825766"/>
    <lineage>
        <taxon>Viruses</taxon>
        <taxon>Duplodnaviria</taxon>
        <taxon>Heunggongvirae</taxon>
        <taxon>Uroviricota</taxon>
        <taxon>Caudoviricetes</taxon>
    </lineage>
</organism>
<sequence>MKIDIKDTTKSDPDEPLFDNFPAVPKDLLEGLQKIFDVRKMIRYKPTIDYCGGVQDVLDFLENKFNEQNHIGD</sequence>
<protein>
    <submittedName>
        <fullName evidence="1">Uncharacterized protein</fullName>
    </submittedName>
</protein>
<reference evidence="1" key="1">
    <citation type="journal article" date="2021" name="Proc. Natl. Acad. Sci. U.S.A.">
        <title>A Catalog of Tens of Thousands of Viruses from Human Metagenomes Reveals Hidden Associations with Chronic Diseases.</title>
        <authorList>
            <person name="Tisza M.J."/>
            <person name="Buck C.B."/>
        </authorList>
    </citation>
    <scope>NUCLEOTIDE SEQUENCE</scope>
    <source>
        <strain evidence="1">CtVfb8</strain>
    </source>
</reference>
<evidence type="ECO:0000313" key="1">
    <source>
        <dbReference type="EMBL" id="DAG01262.1"/>
    </source>
</evidence>
<dbReference type="EMBL" id="BK016189">
    <property type="protein sequence ID" value="DAG01262.1"/>
    <property type="molecule type" value="Genomic_DNA"/>
</dbReference>